<name>A0A4P8XMB0_9BACL</name>
<keyword evidence="4" id="KW-1185">Reference proteome</keyword>
<dbReference type="Proteomes" id="UP000300879">
    <property type="component" value="Chromosome"/>
</dbReference>
<feature type="transmembrane region" description="Helical" evidence="1">
    <location>
        <begin position="52"/>
        <end position="71"/>
    </location>
</feature>
<proteinExistence type="predicted"/>
<evidence type="ECO:0000313" key="3">
    <source>
        <dbReference type="EMBL" id="QCT01379.1"/>
    </source>
</evidence>
<dbReference type="RefSeq" id="WP_138224509.1">
    <property type="nucleotide sequence ID" value="NZ_CP040396.1"/>
</dbReference>
<evidence type="ECO:0000313" key="4">
    <source>
        <dbReference type="Proteomes" id="UP000300879"/>
    </source>
</evidence>
<keyword evidence="1" id="KW-1133">Transmembrane helix</keyword>
<evidence type="ECO:0000259" key="2">
    <source>
        <dbReference type="Pfam" id="PF01882"/>
    </source>
</evidence>
<gene>
    <name evidence="3" type="ORF">E6C60_0657</name>
</gene>
<dbReference type="InterPro" id="IPR002881">
    <property type="entry name" value="DUF58"/>
</dbReference>
<keyword evidence="1" id="KW-0472">Membrane</keyword>
<dbReference type="OrthoDB" id="140416at2"/>
<feature type="transmembrane region" description="Helical" evidence="1">
    <location>
        <begin position="26"/>
        <end position="46"/>
    </location>
</feature>
<accession>A0A4P8XMB0</accession>
<dbReference type="EMBL" id="CP040396">
    <property type="protein sequence ID" value="QCT01379.1"/>
    <property type="molecule type" value="Genomic_DNA"/>
</dbReference>
<reference evidence="3 4" key="1">
    <citation type="submission" date="2019-05" db="EMBL/GenBank/DDBJ databases">
        <authorList>
            <person name="Chen C."/>
        </authorList>
    </citation>
    <scope>NUCLEOTIDE SEQUENCE [LARGE SCALE GENOMIC DNA]</scope>
    <source>
        <strain evidence="3 4">HB172198</strain>
    </source>
</reference>
<organism evidence="3 4">
    <name type="scientific">Paenibacillus algicola</name>
    <dbReference type="NCBI Taxonomy" id="2565926"/>
    <lineage>
        <taxon>Bacteria</taxon>
        <taxon>Bacillati</taxon>
        <taxon>Bacillota</taxon>
        <taxon>Bacilli</taxon>
        <taxon>Bacillales</taxon>
        <taxon>Paenibacillaceae</taxon>
        <taxon>Paenibacillus</taxon>
    </lineage>
</organism>
<dbReference type="KEGG" id="palo:E6C60_0657"/>
<dbReference type="PANTHER" id="PTHR34351">
    <property type="entry name" value="SLR1927 PROTEIN-RELATED"/>
    <property type="match status" value="1"/>
</dbReference>
<sequence length="440" mass="48843">MKRAHPPASRPATEDKASLATGSSMAWAWLRAICLWGIAGVLYTWLGGASLRFLWLLCTAILLSGALLGLTGPRAIKIDRRLSPVCIYAGEETELTVSLKFATLMPVPWMMLQVQIGGAVVRKLWFPGFRRSAEFNCRIPLKERGSWEGGTCTVKWGDMFGWFRYHREVKGMREIQVIVLPKPMNLKGYDERILAMDEQDVPSPFHSQGWPGLDLREYVPGDPLKWVHWKNSARAGRLHSRVPEQGPLTERLILLDTEASGYPVSGSCPGDELFELAVSAAAGLLYRAALTQGEAYLQLPGHTASIVHLRREEQSGEGGWLLPLANVQLQASLAKADLQLDEFSASRSLDVHVVTGVLHPGLAEAIFRLRRAGKQVTVHLILAKQQTGGRELTGLERQWMESGGRLFDLRDGFFYPAGLTDSLPDQEEYHEPNIRSDAEA</sequence>
<dbReference type="AlphaFoldDB" id="A0A4P8XMB0"/>
<keyword evidence="1" id="KW-0812">Transmembrane</keyword>
<feature type="domain" description="DUF58" evidence="2">
    <location>
        <begin position="214"/>
        <end position="295"/>
    </location>
</feature>
<evidence type="ECO:0000256" key="1">
    <source>
        <dbReference type="SAM" id="Phobius"/>
    </source>
</evidence>
<protein>
    <recommendedName>
        <fullName evidence="2">DUF58 domain-containing protein</fullName>
    </recommendedName>
</protein>
<dbReference type="Pfam" id="PF01882">
    <property type="entry name" value="DUF58"/>
    <property type="match status" value="1"/>
</dbReference>